<gene>
    <name evidence="7" type="ORF">PG997_002991</name>
</gene>
<dbReference type="GeneID" id="92040366"/>
<comment type="caution">
    <text evidence="7">The sequence shown here is derived from an EMBL/GenBank/DDBJ whole genome shotgun (WGS) entry which is preliminary data.</text>
</comment>
<proteinExistence type="predicted"/>
<dbReference type="PANTHER" id="PTHR23241">
    <property type="entry name" value="LATE EMBRYOGENESIS ABUNDANT PLANTS LEA-RELATED"/>
    <property type="match status" value="1"/>
</dbReference>
<feature type="domain" description="TMEM205-like" evidence="6">
    <location>
        <begin position="51"/>
        <end position="146"/>
    </location>
</feature>
<keyword evidence="8" id="KW-1185">Reference proteome</keyword>
<organism evidence="7 8">
    <name type="scientific">Apiospora hydei</name>
    <dbReference type="NCBI Taxonomy" id="1337664"/>
    <lineage>
        <taxon>Eukaryota</taxon>
        <taxon>Fungi</taxon>
        <taxon>Dikarya</taxon>
        <taxon>Ascomycota</taxon>
        <taxon>Pezizomycotina</taxon>
        <taxon>Sordariomycetes</taxon>
        <taxon>Xylariomycetidae</taxon>
        <taxon>Amphisphaeriales</taxon>
        <taxon>Apiosporaceae</taxon>
        <taxon>Apiospora</taxon>
    </lineage>
</organism>
<dbReference type="InterPro" id="IPR053009">
    <property type="entry name" value="Xanthocillin_Biosynth-Assoc"/>
</dbReference>
<evidence type="ECO:0000256" key="3">
    <source>
        <dbReference type="ARBA" id="ARBA00022989"/>
    </source>
</evidence>
<protein>
    <recommendedName>
        <fullName evidence="6">TMEM205-like domain-containing protein</fullName>
    </recommendedName>
</protein>
<evidence type="ECO:0000313" key="8">
    <source>
        <dbReference type="Proteomes" id="UP001433268"/>
    </source>
</evidence>
<dbReference type="RefSeq" id="XP_066670924.1">
    <property type="nucleotide sequence ID" value="XM_066807306.1"/>
</dbReference>
<evidence type="ECO:0000259" key="6">
    <source>
        <dbReference type="Pfam" id="PF13664"/>
    </source>
</evidence>
<feature type="transmembrane region" description="Helical" evidence="5">
    <location>
        <begin position="74"/>
        <end position="94"/>
    </location>
</feature>
<reference evidence="7 8" key="1">
    <citation type="submission" date="2023-01" db="EMBL/GenBank/DDBJ databases">
        <title>Analysis of 21 Apiospora genomes using comparative genomics revels a genus with tremendous synthesis potential of carbohydrate active enzymes and secondary metabolites.</title>
        <authorList>
            <person name="Sorensen T."/>
        </authorList>
    </citation>
    <scope>NUCLEOTIDE SEQUENCE [LARGE SCALE GENOMIC DNA]</scope>
    <source>
        <strain evidence="7 8">CBS 114990</strain>
    </source>
</reference>
<evidence type="ECO:0000256" key="1">
    <source>
        <dbReference type="ARBA" id="ARBA00004370"/>
    </source>
</evidence>
<keyword evidence="2 5" id="KW-0812">Transmembrane</keyword>
<name>A0ABR1WXZ1_9PEZI</name>
<dbReference type="Pfam" id="PF13664">
    <property type="entry name" value="DUF4149"/>
    <property type="match status" value="1"/>
</dbReference>
<comment type="subcellular location">
    <subcellularLocation>
        <location evidence="1">Membrane</location>
    </subcellularLocation>
</comment>
<evidence type="ECO:0000256" key="4">
    <source>
        <dbReference type="ARBA" id="ARBA00023136"/>
    </source>
</evidence>
<dbReference type="InterPro" id="IPR025423">
    <property type="entry name" value="TMEM205-like"/>
</dbReference>
<accession>A0ABR1WXZ1</accession>
<evidence type="ECO:0000256" key="2">
    <source>
        <dbReference type="ARBA" id="ARBA00022692"/>
    </source>
</evidence>
<keyword evidence="3 5" id="KW-1133">Transmembrane helix</keyword>
<evidence type="ECO:0000313" key="7">
    <source>
        <dbReference type="EMBL" id="KAK8088030.1"/>
    </source>
</evidence>
<sequence length="203" mass="22632">MASPLWQPGPYHIISYGTLLGTTVFHPMRAYTPLYLPYLLHIDLFCFNHEQSFVNATASFKVLERPQFAILQRALFPAYFGIQTIFPVVLALTYPGSRVCASGLRGVLDEYNRWGVLAPLATAFATGLVNWAYYLPATNAVTAKRRDQETKDGKRSWDAPPHSQEMAALNKKFGQLHGISSLLNMVTFGAILAYGFNLGSRIQ</sequence>
<feature type="transmembrane region" description="Helical" evidence="5">
    <location>
        <begin position="114"/>
        <end position="135"/>
    </location>
</feature>
<dbReference type="Proteomes" id="UP001433268">
    <property type="component" value="Unassembled WGS sequence"/>
</dbReference>
<evidence type="ECO:0000256" key="5">
    <source>
        <dbReference type="SAM" id="Phobius"/>
    </source>
</evidence>
<dbReference type="EMBL" id="JAQQWN010000004">
    <property type="protein sequence ID" value="KAK8088030.1"/>
    <property type="molecule type" value="Genomic_DNA"/>
</dbReference>
<keyword evidence="4 5" id="KW-0472">Membrane</keyword>
<dbReference type="PANTHER" id="PTHR23241:SF106">
    <property type="entry name" value="DUF4149 DOMAIN-CONTAINING PROTEIN"/>
    <property type="match status" value="1"/>
</dbReference>
<feature type="transmembrane region" description="Helical" evidence="5">
    <location>
        <begin position="176"/>
        <end position="196"/>
    </location>
</feature>